<protein>
    <submittedName>
        <fullName evidence="1">Uncharacterized protein</fullName>
    </submittedName>
</protein>
<dbReference type="AlphaFoldDB" id="A0A1Q8YF53"/>
<sequence length="98" mass="10813">MQTYTGIENEANGGMTAIARTIRDAWVFGILPESDGFAGRSAGDFQNLFEKVHQAWEPYGHLPSRLPPELAQRHGRIYAAAIEAARAKGWDPELGEDD</sequence>
<keyword evidence="2" id="KW-1185">Reference proteome</keyword>
<reference evidence="1 2" key="1">
    <citation type="submission" date="2017-01" db="EMBL/GenBank/DDBJ databases">
        <title>Genome sequence of Rhodoferax antarcticus ANT.BR, a psychrophilic purple nonsulfur bacterium from an Antarctic microbial mat.</title>
        <authorList>
            <person name="Baker J."/>
            <person name="Riester C."/>
            <person name="Skinner B."/>
            <person name="Newell A."/>
            <person name="Swingley W."/>
            <person name="Madigan M."/>
            <person name="Jung D."/>
            <person name="Asao M."/>
            <person name="Chen M."/>
            <person name="Loughlin P."/>
            <person name="Pan H."/>
            <person name="Lin S."/>
            <person name="Li N."/>
            <person name="Shaw J."/>
            <person name="Prado M."/>
            <person name="Sherman C."/>
            <person name="Li X."/>
            <person name="Tang J."/>
            <person name="Blankenship R."/>
            <person name="Zhao T."/>
            <person name="Touchman J."/>
            <person name="Sattley M."/>
        </authorList>
    </citation>
    <scope>NUCLEOTIDE SEQUENCE [LARGE SCALE GENOMIC DNA]</scope>
    <source>
        <strain evidence="1 2">ANT.BR</strain>
    </source>
</reference>
<comment type="caution">
    <text evidence="1">The sequence shown here is derived from an EMBL/GenBank/DDBJ whole genome shotgun (WGS) entry which is preliminary data.</text>
</comment>
<gene>
    <name evidence="1" type="ORF">BLL52_2879</name>
</gene>
<organism evidence="1 2">
    <name type="scientific">Rhodoferax antarcticus ANT.BR</name>
    <dbReference type="NCBI Taxonomy" id="1111071"/>
    <lineage>
        <taxon>Bacteria</taxon>
        <taxon>Pseudomonadati</taxon>
        <taxon>Pseudomonadota</taxon>
        <taxon>Betaproteobacteria</taxon>
        <taxon>Burkholderiales</taxon>
        <taxon>Comamonadaceae</taxon>
        <taxon>Rhodoferax</taxon>
    </lineage>
</organism>
<dbReference type="Proteomes" id="UP000185911">
    <property type="component" value="Unassembled WGS sequence"/>
</dbReference>
<dbReference type="RefSeq" id="WP_075587037.1">
    <property type="nucleotide sequence ID" value="NZ_MSYM01000013.1"/>
</dbReference>
<name>A0A1Q8YF53_9BURK</name>
<proteinExistence type="predicted"/>
<dbReference type="STRING" id="81479.RA876_08435"/>
<evidence type="ECO:0000313" key="2">
    <source>
        <dbReference type="Proteomes" id="UP000185911"/>
    </source>
</evidence>
<evidence type="ECO:0000313" key="1">
    <source>
        <dbReference type="EMBL" id="OLP06643.1"/>
    </source>
</evidence>
<dbReference type="EMBL" id="MSYM01000013">
    <property type="protein sequence ID" value="OLP06643.1"/>
    <property type="molecule type" value="Genomic_DNA"/>
</dbReference>
<accession>A0A1Q8YF53</accession>